<accession>A0A1H2Y0X6</accession>
<dbReference type="GO" id="GO:0003824">
    <property type="term" value="F:catalytic activity"/>
    <property type="evidence" value="ECO:0007669"/>
    <property type="project" value="UniProtKB-ARBA"/>
</dbReference>
<dbReference type="EMBL" id="FNOK01000006">
    <property type="protein sequence ID" value="SDW98807.1"/>
    <property type="molecule type" value="Genomic_DNA"/>
</dbReference>
<dbReference type="Proteomes" id="UP000199529">
    <property type="component" value="Unassembled WGS sequence"/>
</dbReference>
<feature type="domain" description="AB hydrolase-1" evidence="1">
    <location>
        <begin position="22"/>
        <end position="243"/>
    </location>
</feature>
<dbReference type="RefSeq" id="WP_093263664.1">
    <property type="nucleotide sequence ID" value="NZ_FNOK01000006.1"/>
</dbReference>
<evidence type="ECO:0000259" key="1">
    <source>
        <dbReference type="Pfam" id="PF00561"/>
    </source>
</evidence>
<dbReference type="PANTHER" id="PTHR43433">
    <property type="entry name" value="HYDROLASE, ALPHA/BETA FOLD FAMILY PROTEIN"/>
    <property type="match status" value="1"/>
</dbReference>
<reference evidence="3" key="1">
    <citation type="submission" date="2016-10" db="EMBL/GenBank/DDBJ databases">
        <authorList>
            <person name="Varghese N."/>
            <person name="Submissions S."/>
        </authorList>
    </citation>
    <scope>NUCLEOTIDE SEQUENCE [LARGE SCALE GENOMIC DNA]</scope>
    <source>
        <strain evidence="3">CGMCC 4.3530</strain>
    </source>
</reference>
<evidence type="ECO:0000313" key="2">
    <source>
        <dbReference type="EMBL" id="SDW98807.1"/>
    </source>
</evidence>
<dbReference type="InterPro" id="IPR029058">
    <property type="entry name" value="AB_hydrolase_fold"/>
</dbReference>
<dbReference type="PRINTS" id="PR00111">
    <property type="entry name" value="ABHYDROLASE"/>
</dbReference>
<dbReference type="STRING" id="418495.SAMN05216215_1006268"/>
<dbReference type="SUPFAM" id="SSF53474">
    <property type="entry name" value="alpha/beta-Hydrolases"/>
    <property type="match status" value="1"/>
</dbReference>
<keyword evidence="3" id="KW-1185">Reference proteome</keyword>
<dbReference type="Pfam" id="PF00561">
    <property type="entry name" value="Abhydrolase_1"/>
    <property type="match status" value="1"/>
</dbReference>
<organism evidence="2 3">
    <name type="scientific">Saccharopolyspora shandongensis</name>
    <dbReference type="NCBI Taxonomy" id="418495"/>
    <lineage>
        <taxon>Bacteria</taxon>
        <taxon>Bacillati</taxon>
        <taxon>Actinomycetota</taxon>
        <taxon>Actinomycetes</taxon>
        <taxon>Pseudonocardiales</taxon>
        <taxon>Pseudonocardiaceae</taxon>
        <taxon>Saccharopolyspora</taxon>
    </lineage>
</organism>
<name>A0A1H2Y0X6_9PSEU</name>
<protein>
    <submittedName>
        <fullName evidence="2">Pimeloyl-ACP methyl ester carboxylesterase</fullName>
    </submittedName>
</protein>
<proteinExistence type="predicted"/>
<dbReference type="AlphaFoldDB" id="A0A1H2Y0X6"/>
<dbReference type="Gene3D" id="3.40.50.1820">
    <property type="entry name" value="alpha/beta hydrolase"/>
    <property type="match status" value="1"/>
</dbReference>
<dbReference type="PANTHER" id="PTHR43433:SF5">
    <property type="entry name" value="AB HYDROLASE-1 DOMAIN-CONTAINING PROTEIN"/>
    <property type="match status" value="1"/>
</dbReference>
<dbReference type="OrthoDB" id="3396704at2"/>
<evidence type="ECO:0000313" key="3">
    <source>
        <dbReference type="Proteomes" id="UP000199529"/>
    </source>
</evidence>
<sequence>MPFATTADQAKIYYQVRGSGEPLVLLSGQANTHHWWDNVHADFEDDYLTIVLDYLGTGQSDKPADAEYSVRRFAGDVIAVLDDLGIARAHVYGTSMGGKVAQWVAIDHPDRIGALVLGCTSVGGTRGLRADAEVTRSLAQPSADAAREALIDLMYTPEWVRTHPGPYVTLGGRMPHHARRGHLRASNGHDSWAELDRVTAPTLVLHGADDIFSPAENAAILAGRIAGAELYYLEGARHAYFEEQQAESSGAVLRFLAEHPLS</sequence>
<dbReference type="InterPro" id="IPR050471">
    <property type="entry name" value="AB_hydrolase"/>
</dbReference>
<dbReference type="InterPro" id="IPR000073">
    <property type="entry name" value="AB_hydrolase_1"/>
</dbReference>
<gene>
    <name evidence="2" type="ORF">SAMN05216215_1006268</name>
</gene>